<dbReference type="VEuPathDB" id="FungiDB:BO97DRAFT_425478"/>
<organism evidence="2 3">
    <name type="scientific">Aspergillus homomorphus (strain CBS 101889)</name>
    <dbReference type="NCBI Taxonomy" id="1450537"/>
    <lineage>
        <taxon>Eukaryota</taxon>
        <taxon>Fungi</taxon>
        <taxon>Dikarya</taxon>
        <taxon>Ascomycota</taxon>
        <taxon>Pezizomycotina</taxon>
        <taxon>Eurotiomycetes</taxon>
        <taxon>Eurotiomycetidae</taxon>
        <taxon>Eurotiales</taxon>
        <taxon>Aspergillaceae</taxon>
        <taxon>Aspergillus</taxon>
        <taxon>Aspergillus subgen. Circumdati</taxon>
    </lineage>
</organism>
<evidence type="ECO:0008006" key="4">
    <source>
        <dbReference type="Google" id="ProtNLM"/>
    </source>
</evidence>
<evidence type="ECO:0000313" key="3">
    <source>
        <dbReference type="Proteomes" id="UP000248961"/>
    </source>
</evidence>
<accession>A0A395HU77</accession>
<feature type="region of interest" description="Disordered" evidence="1">
    <location>
        <begin position="85"/>
        <end position="135"/>
    </location>
</feature>
<dbReference type="Gene3D" id="3.40.50.1820">
    <property type="entry name" value="alpha/beta hydrolase"/>
    <property type="match status" value="1"/>
</dbReference>
<proteinExistence type="predicted"/>
<dbReference type="AlphaFoldDB" id="A0A395HU77"/>
<reference evidence="2 3" key="1">
    <citation type="submission" date="2018-02" db="EMBL/GenBank/DDBJ databases">
        <title>The genomes of Aspergillus section Nigri reveals drivers in fungal speciation.</title>
        <authorList>
            <consortium name="DOE Joint Genome Institute"/>
            <person name="Vesth T.C."/>
            <person name="Nybo J."/>
            <person name="Theobald S."/>
            <person name="Brandl J."/>
            <person name="Frisvad J.C."/>
            <person name="Nielsen K.F."/>
            <person name="Lyhne E.K."/>
            <person name="Kogle M.E."/>
            <person name="Kuo A."/>
            <person name="Riley R."/>
            <person name="Clum A."/>
            <person name="Nolan M."/>
            <person name="Lipzen A."/>
            <person name="Salamov A."/>
            <person name="Henrissat B."/>
            <person name="Wiebenga A."/>
            <person name="De vries R.P."/>
            <person name="Grigoriev I.V."/>
            <person name="Mortensen U.H."/>
            <person name="Andersen M.R."/>
            <person name="Baker S.E."/>
        </authorList>
    </citation>
    <scope>NUCLEOTIDE SEQUENCE [LARGE SCALE GENOMIC DNA]</scope>
    <source>
        <strain evidence="2 3">CBS 101889</strain>
    </source>
</reference>
<feature type="compositionally biased region" description="Polar residues" evidence="1">
    <location>
        <begin position="100"/>
        <end position="110"/>
    </location>
</feature>
<gene>
    <name evidence="2" type="ORF">BO97DRAFT_425478</name>
</gene>
<dbReference type="PANTHER" id="PTHR37017">
    <property type="entry name" value="AB HYDROLASE-1 DOMAIN-CONTAINING PROTEIN-RELATED"/>
    <property type="match status" value="1"/>
</dbReference>
<keyword evidence="3" id="KW-1185">Reference proteome</keyword>
<protein>
    <recommendedName>
        <fullName evidence="4">AB hydrolase-1 domain-containing protein</fullName>
    </recommendedName>
</protein>
<dbReference type="GeneID" id="37201358"/>
<dbReference type="SUPFAM" id="SSF53474">
    <property type="entry name" value="alpha/beta-Hydrolases"/>
    <property type="match status" value="1"/>
</dbReference>
<dbReference type="Proteomes" id="UP000248961">
    <property type="component" value="Unassembled WGS sequence"/>
</dbReference>
<dbReference type="EMBL" id="KZ824288">
    <property type="protein sequence ID" value="RAL11481.1"/>
    <property type="molecule type" value="Genomic_DNA"/>
</dbReference>
<dbReference type="OrthoDB" id="4496774at2759"/>
<dbReference type="STRING" id="1450537.A0A395HU77"/>
<evidence type="ECO:0000313" key="2">
    <source>
        <dbReference type="EMBL" id="RAL11481.1"/>
    </source>
</evidence>
<sequence>MPLTSYITTKLTERPLRALEKKFAREGKWRQAQQLRRKQFELQLKLQLKQDFPDRRQLSCVQELIKADKQILFQVMAHAASQASRSCKNGGLPAADKKNPSQATPSSSTGKAKKARFEVRGNAISSKRNETDETELYSDGSREAIWIAEQNRHKILSKLQDGPLKRAYLSNHKNPGWHLSEWQRSECVVAGGCCARDCGCCARPRCSDLATPHYGHCLSSCICCAKIRGFEILFDTLADDKMLPEFDVGRWNGDKRVFGGRLPPHIRVNEEQSLLECDDTVPPLFYDIEPTLAGAAARSSPSQGHTSFASECPEASWQAEAFRDRVAYIHNWRDCAVPYEAQVAMVQGTGVKWVFREIETGHSAQMSAPEELARVILEVVSL</sequence>
<name>A0A395HU77_ASPHC</name>
<dbReference type="PANTHER" id="PTHR37017:SF8">
    <property type="entry name" value="AB HYDROLASE-1 DOMAIN-CONTAINING PROTEIN"/>
    <property type="match status" value="1"/>
</dbReference>
<evidence type="ECO:0000256" key="1">
    <source>
        <dbReference type="SAM" id="MobiDB-lite"/>
    </source>
</evidence>
<dbReference type="InterPro" id="IPR029058">
    <property type="entry name" value="AB_hydrolase_fold"/>
</dbReference>
<dbReference type="InterPro" id="IPR052897">
    <property type="entry name" value="Sec-Metab_Biosynth_Hydrolase"/>
</dbReference>
<dbReference type="RefSeq" id="XP_025550635.1">
    <property type="nucleotide sequence ID" value="XM_025697069.1"/>
</dbReference>